<evidence type="ECO:0000313" key="1">
    <source>
        <dbReference type="EMBL" id="KAH0959679.1"/>
    </source>
</evidence>
<reference evidence="1" key="1">
    <citation type="submission" date="2021-09" db="EMBL/GenBank/DDBJ databases">
        <title>A high-quality genome of the endoparasitic fungus Hirsutella rhossiliensis with a comparison of Hirsutella genomes reveals transposable elements contributing to genome size variation.</title>
        <authorList>
            <person name="Lin R."/>
            <person name="Jiao Y."/>
            <person name="Sun X."/>
            <person name="Ling J."/>
            <person name="Xie B."/>
            <person name="Cheng X."/>
        </authorList>
    </citation>
    <scope>NUCLEOTIDE SEQUENCE</scope>
    <source>
        <strain evidence="1">HR02</strain>
    </source>
</reference>
<comment type="caution">
    <text evidence="1">The sequence shown here is derived from an EMBL/GenBank/DDBJ whole genome shotgun (WGS) entry which is preliminary data.</text>
</comment>
<keyword evidence="2" id="KW-1185">Reference proteome</keyword>
<proteinExistence type="predicted"/>
<dbReference type="GeneID" id="68358590"/>
<dbReference type="AlphaFoldDB" id="A0A9P8MR71"/>
<dbReference type="OrthoDB" id="5152036at2759"/>
<name>A0A9P8MR71_9HYPO</name>
<dbReference type="EMBL" id="JAIZPD010000012">
    <property type="protein sequence ID" value="KAH0959679.1"/>
    <property type="molecule type" value="Genomic_DNA"/>
</dbReference>
<organism evidence="1 2">
    <name type="scientific">Hirsutella rhossiliensis</name>
    <dbReference type="NCBI Taxonomy" id="111463"/>
    <lineage>
        <taxon>Eukaryota</taxon>
        <taxon>Fungi</taxon>
        <taxon>Dikarya</taxon>
        <taxon>Ascomycota</taxon>
        <taxon>Pezizomycotina</taxon>
        <taxon>Sordariomycetes</taxon>
        <taxon>Hypocreomycetidae</taxon>
        <taxon>Hypocreales</taxon>
        <taxon>Ophiocordycipitaceae</taxon>
        <taxon>Hirsutella</taxon>
    </lineage>
</organism>
<gene>
    <name evidence="1" type="ORF">HRG_09461</name>
</gene>
<accession>A0A9P8MR71</accession>
<evidence type="ECO:0000313" key="2">
    <source>
        <dbReference type="Proteomes" id="UP000824596"/>
    </source>
</evidence>
<sequence>MSVHVEWACSTPNGGLATAMERLARQIAEEGEYYEVAILSTPKTASGGRSAKPHFKVRLLGTNNRSEVTHEHLIKIEHRSATGHSSRYVTNRQARGPGYSYETLVATNGPPTGCPKRRRLQREAEAAAGVPDGWYPDPQAAYSGKAERYFANGQWTEHTR</sequence>
<protein>
    <submittedName>
        <fullName evidence="1">Uncharacterized protein</fullName>
    </submittedName>
</protein>
<dbReference type="Proteomes" id="UP000824596">
    <property type="component" value="Unassembled WGS sequence"/>
</dbReference>
<dbReference type="RefSeq" id="XP_044717192.1">
    <property type="nucleotide sequence ID" value="XM_044867932.1"/>
</dbReference>